<proteinExistence type="predicted"/>
<comment type="caution">
    <text evidence="10">The sequence shown here is derived from an EMBL/GenBank/DDBJ whole genome shotgun (WGS) entry which is preliminary data.</text>
</comment>
<evidence type="ECO:0000259" key="9">
    <source>
        <dbReference type="PROSITE" id="PS50262"/>
    </source>
</evidence>
<evidence type="ECO:0000256" key="6">
    <source>
        <dbReference type="ARBA" id="ARBA00023170"/>
    </source>
</evidence>
<protein>
    <recommendedName>
        <fullName evidence="9">G-protein coupled receptors family 1 profile domain-containing protein</fullName>
    </recommendedName>
</protein>
<evidence type="ECO:0000313" key="10">
    <source>
        <dbReference type="EMBL" id="KAF1380917.1"/>
    </source>
</evidence>
<dbReference type="PANTHER" id="PTHR24235:SF20">
    <property type="entry name" value="NEUROPEPTIDE Y RECEPTOR TYPE 2"/>
    <property type="match status" value="1"/>
</dbReference>
<evidence type="ECO:0000313" key="11">
    <source>
        <dbReference type="Proteomes" id="UP000465112"/>
    </source>
</evidence>
<keyword evidence="4" id="KW-0297">G-protein coupled receptor</keyword>
<dbReference type="PANTHER" id="PTHR24235">
    <property type="entry name" value="NEUROPEPTIDE Y RECEPTOR"/>
    <property type="match status" value="1"/>
</dbReference>
<feature type="transmembrane region" description="Helical" evidence="8">
    <location>
        <begin position="52"/>
        <end position="77"/>
    </location>
</feature>
<evidence type="ECO:0000256" key="5">
    <source>
        <dbReference type="ARBA" id="ARBA00023136"/>
    </source>
</evidence>
<dbReference type="PROSITE" id="PS50262">
    <property type="entry name" value="G_PROTEIN_RECEP_F1_2"/>
    <property type="match status" value="1"/>
</dbReference>
<feature type="transmembrane region" description="Helical" evidence="8">
    <location>
        <begin position="89"/>
        <end position="109"/>
    </location>
</feature>
<keyword evidence="11" id="KW-1185">Reference proteome</keyword>
<dbReference type="GO" id="GO:0004930">
    <property type="term" value="F:G protein-coupled receptor activity"/>
    <property type="evidence" value="ECO:0007669"/>
    <property type="project" value="UniProtKB-KW"/>
</dbReference>
<sequence>MEAVSAVNATPDDPGFPYYDPTTGADPPELPTLVFEGVNFPEDTIKLLSVQVVLILAYSTIIVLGVLGNSLVIYVIYRFKSLRTVTNFFIANLAVAVISRLPVMSAALFGREMEIKRPLSAAFDIHTADKDERYR</sequence>
<dbReference type="InterPro" id="IPR000276">
    <property type="entry name" value="GPCR_Rhodpsn"/>
</dbReference>
<gene>
    <name evidence="10" type="ORF">PFLUV_G00169040</name>
</gene>
<keyword evidence="3 8" id="KW-1133">Transmembrane helix</keyword>
<evidence type="ECO:0000256" key="2">
    <source>
        <dbReference type="ARBA" id="ARBA00022692"/>
    </source>
</evidence>
<dbReference type="SUPFAM" id="SSF81321">
    <property type="entry name" value="Family A G protein-coupled receptor-like"/>
    <property type="match status" value="1"/>
</dbReference>
<evidence type="ECO:0000256" key="1">
    <source>
        <dbReference type="ARBA" id="ARBA00004141"/>
    </source>
</evidence>
<evidence type="ECO:0000256" key="7">
    <source>
        <dbReference type="ARBA" id="ARBA00023224"/>
    </source>
</evidence>
<dbReference type="AlphaFoldDB" id="A0A6A5DYF3"/>
<comment type="subcellular location">
    <subcellularLocation>
        <location evidence="1">Membrane</location>
        <topology evidence="1">Multi-pass membrane protein</topology>
    </subcellularLocation>
</comment>
<accession>A0A6A5DYF3</accession>
<dbReference type="GO" id="GO:0016020">
    <property type="term" value="C:membrane"/>
    <property type="evidence" value="ECO:0007669"/>
    <property type="project" value="UniProtKB-SubCell"/>
</dbReference>
<keyword evidence="5 8" id="KW-0472">Membrane</keyword>
<keyword evidence="6" id="KW-0675">Receptor</keyword>
<reference evidence="10 11" key="1">
    <citation type="submission" date="2019-06" db="EMBL/GenBank/DDBJ databases">
        <title>A chromosome-scale genome assembly of the European perch, Perca fluviatilis.</title>
        <authorList>
            <person name="Roques C."/>
            <person name="Zahm M."/>
            <person name="Cabau C."/>
            <person name="Klopp C."/>
            <person name="Bouchez O."/>
            <person name="Donnadieu C."/>
            <person name="Kuhl H."/>
            <person name="Gislard M."/>
            <person name="Guendouz S."/>
            <person name="Journot L."/>
            <person name="Haffray P."/>
            <person name="Bestin A."/>
            <person name="Morvezen R."/>
            <person name="Feron R."/>
            <person name="Wen M."/>
            <person name="Jouanno E."/>
            <person name="Herpin A."/>
            <person name="Schartl M."/>
            <person name="Postlethwait J."/>
            <person name="Schaerlinger B."/>
            <person name="Chardard D."/>
            <person name="Lecocq T."/>
            <person name="Poncet C."/>
            <person name="Jaffrelo L."/>
            <person name="Lampietro C."/>
            <person name="Guiguen Y."/>
        </authorList>
    </citation>
    <scope>NUCLEOTIDE SEQUENCE [LARGE SCALE GENOMIC DNA]</scope>
    <source>
        <tissue evidence="10">Blood</tissue>
    </source>
</reference>
<feature type="domain" description="G-protein coupled receptors family 1 profile" evidence="9">
    <location>
        <begin position="68"/>
        <end position="96"/>
    </location>
</feature>
<dbReference type="InterPro" id="IPR017452">
    <property type="entry name" value="GPCR_Rhodpsn_7TM"/>
</dbReference>
<dbReference type="Gene3D" id="1.20.1070.10">
    <property type="entry name" value="Rhodopsin 7-helix transmembrane proteins"/>
    <property type="match status" value="1"/>
</dbReference>
<evidence type="ECO:0000256" key="4">
    <source>
        <dbReference type="ARBA" id="ARBA00023040"/>
    </source>
</evidence>
<dbReference type="PRINTS" id="PR00237">
    <property type="entry name" value="GPCRRHODOPSN"/>
</dbReference>
<name>A0A6A5DYF3_PERFL</name>
<organism evidence="10 11">
    <name type="scientific">Perca fluviatilis</name>
    <name type="common">European perch</name>
    <dbReference type="NCBI Taxonomy" id="8168"/>
    <lineage>
        <taxon>Eukaryota</taxon>
        <taxon>Metazoa</taxon>
        <taxon>Chordata</taxon>
        <taxon>Craniata</taxon>
        <taxon>Vertebrata</taxon>
        <taxon>Euteleostomi</taxon>
        <taxon>Actinopterygii</taxon>
        <taxon>Neopterygii</taxon>
        <taxon>Teleostei</taxon>
        <taxon>Neoteleostei</taxon>
        <taxon>Acanthomorphata</taxon>
        <taxon>Eupercaria</taxon>
        <taxon>Perciformes</taxon>
        <taxon>Percoidei</taxon>
        <taxon>Percidae</taxon>
        <taxon>Percinae</taxon>
        <taxon>Perca</taxon>
    </lineage>
</organism>
<evidence type="ECO:0000256" key="8">
    <source>
        <dbReference type="SAM" id="Phobius"/>
    </source>
</evidence>
<evidence type="ECO:0000256" key="3">
    <source>
        <dbReference type="ARBA" id="ARBA00022989"/>
    </source>
</evidence>
<dbReference type="Proteomes" id="UP000465112">
    <property type="component" value="Chromosome 14"/>
</dbReference>
<keyword evidence="2 8" id="KW-0812">Transmembrane</keyword>
<keyword evidence="7" id="KW-0807">Transducer</keyword>
<dbReference type="EMBL" id="VHII01000014">
    <property type="protein sequence ID" value="KAF1380917.1"/>
    <property type="molecule type" value="Genomic_DNA"/>
</dbReference>